<sequence>MSTWDYEVFTAEANTEFLDDLARLDEDDIVEAVTDAVMLSASGDATADEEENGLAAATIAAIWAGAPFTAGEIVEDYPFIRGLRGAGGEHLNEQALALLEQVDSDHDLEPFTEALS</sequence>
<dbReference type="Pfam" id="PF14078">
    <property type="entry name" value="DUF4259"/>
    <property type="match status" value="1"/>
</dbReference>
<evidence type="ECO:0008006" key="3">
    <source>
        <dbReference type="Google" id="ProtNLM"/>
    </source>
</evidence>
<dbReference type="OrthoDB" id="4427749at2"/>
<dbReference type="STRING" id="161895.CPHO_09575"/>
<reference evidence="1 2" key="1">
    <citation type="submission" date="2014-08" db="EMBL/GenBank/DDBJ databases">
        <title>Complete genome sequence of Corynebacterium phocae M408/89/1(T)(=DSM 44612(T)), isolated from the common seal (Phoca vitulina).</title>
        <authorList>
            <person name="Ruckert C."/>
            <person name="Albersmeier A."/>
            <person name="Winkler A."/>
            <person name="Kalinowski J."/>
        </authorList>
    </citation>
    <scope>NUCLEOTIDE SEQUENCE [LARGE SCALE GENOMIC DNA]</scope>
    <source>
        <strain evidence="1 2">M408/89/1</strain>
    </source>
</reference>
<name>A0A1L7D4Q2_9CORY</name>
<accession>A0A1L7D4Q2</accession>
<dbReference type="RefSeq" id="WP_075735289.1">
    <property type="nucleotide sequence ID" value="NZ_CP009249.1"/>
</dbReference>
<gene>
    <name evidence="1" type="ORF">CPHO_09575</name>
</gene>
<dbReference type="AlphaFoldDB" id="A0A1L7D4Q2"/>
<organism evidence="1 2">
    <name type="scientific">Corynebacterium phocae</name>
    <dbReference type="NCBI Taxonomy" id="161895"/>
    <lineage>
        <taxon>Bacteria</taxon>
        <taxon>Bacillati</taxon>
        <taxon>Actinomycetota</taxon>
        <taxon>Actinomycetes</taxon>
        <taxon>Mycobacteriales</taxon>
        <taxon>Corynebacteriaceae</taxon>
        <taxon>Corynebacterium</taxon>
    </lineage>
</organism>
<keyword evidence="2" id="KW-1185">Reference proteome</keyword>
<dbReference type="Proteomes" id="UP000185491">
    <property type="component" value="Chromosome"/>
</dbReference>
<dbReference type="InterPro" id="IPR025355">
    <property type="entry name" value="DUF4259"/>
</dbReference>
<proteinExistence type="predicted"/>
<evidence type="ECO:0000313" key="2">
    <source>
        <dbReference type="Proteomes" id="UP000185491"/>
    </source>
</evidence>
<evidence type="ECO:0000313" key="1">
    <source>
        <dbReference type="EMBL" id="APT93095.1"/>
    </source>
</evidence>
<dbReference type="EMBL" id="CP009249">
    <property type="protein sequence ID" value="APT93095.1"/>
    <property type="molecule type" value="Genomic_DNA"/>
</dbReference>
<dbReference type="KEGG" id="cpho:CPHO_09575"/>
<protein>
    <recommendedName>
        <fullName evidence="3">DUF4259 domain-containing protein</fullName>
    </recommendedName>
</protein>